<dbReference type="Pfam" id="PF05368">
    <property type="entry name" value="NmrA"/>
    <property type="match status" value="1"/>
</dbReference>
<dbReference type="GeneID" id="25316787"/>
<gene>
    <name evidence="4" type="ORF">T310_4439</name>
</gene>
<dbReference type="AlphaFoldDB" id="A0A0F4YVA0"/>
<dbReference type="RefSeq" id="XP_013328180.1">
    <property type="nucleotide sequence ID" value="XM_013472726.1"/>
</dbReference>
<dbReference type="PANTHER" id="PTHR47706:SF9">
    <property type="entry name" value="NMRA-LIKE DOMAIN-CONTAINING PROTEIN-RELATED"/>
    <property type="match status" value="1"/>
</dbReference>
<dbReference type="GO" id="GO:0016491">
    <property type="term" value="F:oxidoreductase activity"/>
    <property type="evidence" value="ECO:0007669"/>
    <property type="project" value="UniProtKB-KW"/>
</dbReference>
<dbReference type="OrthoDB" id="9974981at2759"/>
<dbReference type="CDD" id="cd05259">
    <property type="entry name" value="PCBER_SDR_a"/>
    <property type="match status" value="1"/>
</dbReference>
<keyword evidence="2" id="KW-0560">Oxidoreductase</keyword>
<dbReference type="InterPro" id="IPR051609">
    <property type="entry name" value="NmrA/Isoflavone_reductase-like"/>
</dbReference>
<keyword evidence="1" id="KW-0521">NADP</keyword>
<feature type="domain" description="NmrA-like" evidence="3">
    <location>
        <begin position="5"/>
        <end position="234"/>
    </location>
</feature>
<evidence type="ECO:0000259" key="3">
    <source>
        <dbReference type="Pfam" id="PF05368"/>
    </source>
</evidence>
<proteinExistence type="predicted"/>
<dbReference type="STRING" id="1408163.A0A0F4YVA0"/>
<protein>
    <recommendedName>
        <fullName evidence="3">NmrA-like domain-containing protein</fullName>
    </recommendedName>
</protein>
<reference evidence="4 5" key="1">
    <citation type="submission" date="2015-04" db="EMBL/GenBank/DDBJ databases">
        <authorList>
            <person name="Heijne W.H."/>
            <person name="Fedorova N.D."/>
            <person name="Nierman W.C."/>
            <person name="Vollebregt A.W."/>
            <person name="Zhao Z."/>
            <person name="Wu L."/>
            <person name="Kumar M."/>
            <person name="Stam H."/>
            <person name="van den Berg M.A."/>
            <person name="Pel H.J."/>
        </authorList>
    </citation>
    <scope>NUCLEOTIDE SEQUENCE [LARGE SCALE GENOMIC DNA]</scope>
    <source>
        <strain evidence="4 5">CBS 393.64</strain>
    </source>
</reference>
<dbReference type="Gene3D" id="3.40.50.720">
    <property type="entry name" value="NAD(P)-binding Rossmann-like Domain"/>
    <property type="match status" value="1"/>
</dbReference>
<dbReference type="Proteomes" id="UP000053958">
    <property type="component" value="Unassembled WGS sequence"/>
</dbReference>
<comment type="caution">
    <text evidence="4">The sequence shown here is derived from an EMBL/GenBank/DDBJ whole genome shotgun (WGS) entry which is preliminary data.</text>
</comment>
<dbReference type="InterPro" id="IPR008030">
    <property type="entry name" value="NmrA-like"/>
</dbReference>
<keyword evidence="5" id="KW-1185">Reference proteome</keyword>
<dbReference type="SUPFAM" id="SSF51735">
    <property type="entry name" value="NAD(P)-binding Rossmann-fold domains"/>
    <property type="match status" value="1"/>
</dbReference>
<organism evidence="4 5">
    <name type="scientific">Rasamsonia emersonii (strain ATCC 16479 / CBS 393.64 / IMI 116815)</name>
    <dbReference type="NCBI Taxonomy" id="1408163"/>
    <lineage>
        <taxon>Eukaryota</taxon>
        <taxon>Fungi</taxon>
        <taxon>Dikarya</taxon>
        <taxon>Ascomycota</taxon>
        <taxon>Pezizomycotina</taxon>
        <taxon>Eurotiomycetes</taxon>
        <taxon>Eurotiomycetidae</taxon>
        <taxon>Eurotiales</taxon>
        <taxon>Trichocomaceae</taxon>
        <taxon>Rasamsonia</taxon>
    </lineage>
</organism>
<dbReference type="PANTHER" id="PTHR47706">
    <property type="entry name" value="NMRA-LIKE FAMILY PROTEIN"/>
    <property type="match status" value="1"/>
</dbReference>
<dbReference type="Gene3D" id="3.90.25.10">
    <property type="entry name" value="UDP-galactose 4-epimerase, domain 1"/>
    <property type="match status" value="1"/>
</dbReference>
<evidence type="ECO:0000256" key="1">
    <source>
        <dbReference type="ARBA" id="ARBA00022857"/>
    </source>
</evidence>
<evidence type="ECO:0000313" key="5">
    <source>
        <dbReference type="Proteomes" id="UP000053958"/>
    </source>
</evidence>
<dbReference type="InterPro" id="IPR045312">
    <property type="entry name" value="PCBER-like"/>
</dbReference>
<sequence>MSIRNVVLIGAGGNLGPAILNALVTSPHGYTVSVLSRESSSYQAPAGVKLLKTDYSHDSLVHALQGQDAVVSAIAGHALLDQIKVIDAAIAAGVKRFIPSEFGSNTSNAVARQRFPPWSQKDQVRKYLESKQDQIEWTVIYNGFFFDWALKVGFAGFSIPEHKATIYTKYKDVTFSATTLDTVGRAVAQTLAPAIAPKTANKILRVRSVTTSQSAILAAFEDVTGKKWTIDEVDLDAEVKEAEERLQQGDFSGAGKLIYGANLDERTENDWDRKGEVSNAVLELPDEDLKTIIKSVL</sequence>
<dbReference type="InterPro" id="IPR036291">
    <property type="entry name" value="NAD(P)-bd_dom_sf"/>
</dbReference>
<accession>A0A0F4YVA0</accession>
<name>A0A0F4YVA0_RASE3</name>
<evidence type="ECO:0000313" key="4">
    <source>
        <dbReference type="EMBL" id="KKA21568.1"/>
    </source>
</evidence>
<evidence type="ECO:0000256" key="2">
    <source>
        <dbReference type="ARBA" id="ARBA00023002"/>
    </source>
</evidence>
<dbReference type="EMBL" id="LASV01000180">
    <property type="protein sequence ID" value="KKA21568.1"/>
    <property type="molecule type" value="Genomic_DNA"/>
</dbReference>